<dbReference type="InterPro" id="IPR027443">
    <property type="entry name" value="IPNS-like_sf"/>
</dbReference>
<dbReference type="GO" id="GO:0046872">
    <property type="term" value="F:metal ion binding"/>
    <property type="evidence" value="ECO:0007669"/>
    <property type="project" value="UniProtKB-KW"/>
</dbReference>
<protein>
    <recommendedName>
        <fullName evidence="4">Fe2OG dioxygenase domain-containing protein</fullName>
    </recommendedName>
</protein>
<dbReference type="Gene3D" id="2.60.120.330">
    <property type="entry name" value="B-lactam Antibiotic, Isopenicillin N Synthase, Chain"/>
    <property type="match status" value="1"/>
</dbReference>
<dbReference type="PROSITE" id="PS51471">
    <property type="entry name" value="FE2OG_OXY"/>
    <property type="match status" value="1"/>
</dbReference>
<evidence type="ECO:0000256" key="2">
    <source>
        <dbReference type="ARBA" id="ARBA00023004"/>
    </source>
</evidence>
<dbReference type="PANTHER" id="PTHR47990">
    <property type="entry name" value="2-OXOGLUTARATE (2OG) AND FE(II)-DEPENDENT OXYGENASE SUPERFAMILY PROTEIN-RELATED"/>
    <property type="match status" value="1"/>
</dbReference>
<dbReference type="Proteomes" id="UP001154282">
    <property type="component" value="Unassembled WGS sequence"/>
</dbReference>
<comment type="caution">
    <text evidence="5">The sequence shown here is derived from an EMBL/GenBank/DDBJ whole genome shotgun (WGS) entry which is preliminary data.</text>
</comment>
<keyword evidence="2 3" id="KW-0408">Iron</keyword>
<dbReference type="InterPro" id="IPR044861">
    <property type="entry name" value="IPNS-like_FE2OG_OXY"/>
</dbReference>
<proteinExistence type="inferred from homology"/>
<feature type="domain" description="Fe2OG dioxygenase" evidence="4">
    <location>
        <begin position="170"/>
        <end position="280"/>
    </location>
</feature>
<dbReference type="InterPro" id="IPR050231">
    <property type="entry name" value="Iron_ascorbate_oxido_reductase"/>
</dbReference>
<evidence type="ECO:0000259" key="4">
    <source>
        <dbReference type="PROSITE" id="PS51471"/>
    </source>
</evidence>
<evidence type="ECO:0000313" key="6">
    <source>
        <dbReference type="Proteomes" id="UP001154282"/>
    </source>
</evidence>
<gene>
    <name evidence="5" type="ORF">LITE_LOCUS17118</name>
</gene>
<keyword evidence="3" id="KW-0560">Oxidoreductase</keyword>
<dbReference type="Pfam" id="PF03171">
    <property type="entry name" value="2OG-FeII_Oxy"/>
    <property type="match status" value="1"/>
</dbReference>
<sequence>MGSYHHEPQKQLPTIDLSRISPAPELRGTEEWDVLCRKVREACEEYGCFEVVYEPIPVELRAETFSLIRRVFELPAETKALNFNPKPYHGYTGVYNLYESLGIEDASNCDCLRDFAALMWPQHNGHRQHFCKTVGTMMKQLEELWRMVEMLILDSYGLTKATDETTTSSSIMECQTLLRIMQYTAPPMGKPMSGLPAHTDKPLCTFLCDDQVSALQIQLNQPPGAGEEQFISVPINPTSFVFIVGDPLMAWSNGRMHAVKHRVLMSGTEARYSLGAFQIPVEGTVITAPEELVDDIAGHPKLFKDFDYKDFINFSRSKEGTDLPSHRMIHAFAASADHN</sequence>
<dbReference type="InterPro" id="IPR005123">
    <property type="entry name" value="Oxoglu/Fe-dep_dioxygenase_dom"/>
</dbReference>
<evidence type="ECO:0000256" key="3">
    <source>
        <dbReference type="RuleBase" id="RU003682"/>
    </source>
</evidence>
<name>A0AAV0K5X0_9ROSI</name>
<dbReference type="EMBL" id="CAMGYJ010000005">
    <property type="protein sequence ID" value="CAI0416869.1"/>
    <property type="molecule type" value="Genomic_DNA"/>
</dbReference>
<organism evidence="5 6">
    <name type="scientific">Linum tenue</name>
    <dbReference type="NCBI Taxonomy" id="586396"/>
    <lineage>
        <taxon>Eukaryota</taxon>
        <taxon>Viridiplantae</taxon>
        <taxon>Streptophyta</taxon>
        <taxon>Embryophyta</taxon>
        <taxon>Tracheophyta</taxon>
        <taxon>Spermatophyta</taxon>
        <taxon>Magnoliopsida</taxon>
        <taxon>eudicotyledons</taxon>
        <taxon>Gunneridae</taxon>
        <taxon>Pentapetalae</taxon>
        <taxon>rosids</taxon>
        <taxon>fabids</taxon>
        <taxon>Malpighiales</taxon>
        <taxon>Linaceae</taxon>
        <taxon>Linum</taxon>
    </lineage>
</organism>
<dbReference type="AlphaFoldDB" id="A0AAV0K5X0"/>
<dbReference type="SUPFAM" id="SSF51197">
    <property type="entry name" value="Clavaminate synthase-like"/>
    <property type="match status" value="1"/>
</dbReference>
<accession>A0AAV0K5X0</accession>
<evidence type="ECO:0000313" key="5">
    <source>
        <dbReference type="EMBL" id="CAI0416869.1"/>
    </source>
</evidence>
<dbReference type="GO" id="GO:0016491">
    <property type="term" value="F:oxidoreductase activity"/>
    <property type="evidence" value="ECO:0007669"/>
    <property type="project" value="UniProtKB-KW"/>
</dbReference>
<dbReference type="InterPro" id="IPR026992">
    <property type="entry name" value="DIOX_N"/>
</dbReference>
<reference evidence="5" key="1">
    <citation type="submission" date="2022-08" db="EMBL/GenBank/DDBJ databases">
        <authorList>
            <person name="Gutierrez-Valencia J."/>
        </authorList>
    </citation>
    <scope>NUCLEOTIDE SEQUENCE</scope>
</reference>
<dbReference type="Pfam" id="PF14226">
    <property type="entry name" value="DIOX_N"/>
    <property type="match status" value="1"/>
</dbReference>
<evidence type="ECO:0000256" key="1">
    <source>
        <dbReference type="ARBA" id="ARBA00022723"/>
    </source>
</evidence>
<keyword evidence="6" id="KW-1185">Reference proteome</keyword>
<keyword evidence="1 3" id="KW-0479">Metal-binding</keyword>
<comment type="similarity">
    <text evidence="3">Belongs to the iron/ascorbate-dependent oxidoreductase family.</text>
</comment>